<evidence type="ECO:0000313" key="14">
    <source>
        <dbReference type="EMBL" id="CAB4755441.1"/>
    </source>
</evidence>
<evidence type="ECO:0000256" key="6">
    <source>
        <dbReference type="ARBA" id="ARBA00022679"/>
    </source>
</evidence>
<dbReference type="CDD" id="cd04188">
    <property type="entry name" value="DPG_synthase"/>
    <property type="match status" value="1"/>
</dbReference>
<evidence type="ECO:0000256" key="12">
    <source>
        <dbReference type="ARBA" id="ARBA00045097"/>
    </source>
</evidence>
<evidence type="ECO:0000313" key="15">
    <source>
        <dbReference type="EMBL" id="CAB4886093.1"/>
    </source>
</evidence>
<dbReference type="GO" id="GO:0006487">
    <property type="term" value="P:protein N-linked glycosylation"/>
    <property type="evidence" value="ECO:0007669"/>
    <property type="project" value="TreeGrafter"/>
</dbReference>
<evidence type="ECO:0000256" key="5">
    <source>
        <dbReference type="ARBA" id="ARBA00022676"/>
    </source>
</evidence>
<evidence type="ECO:0000256" key="4">
    <source>
        <dbReference type="ARBA" id="ARBA00012583"/>
    </source>
</evidence>
<evidence type="ECO:0000256" key="7">
    <source>
        <dbReference type="ARBA" id="ARBA00022692"/>
    </source>
</evidence>
<dbReference type="InterPro" id="IPR035518">
    <property type="entry name" value="DPG_synthase"/>
</dbReference>
<evidence type="ECO:0000256" key="8">
    <source>
        <dbReference type="ARBA" id="ARBA00022824"/>
    </source>
</evidence>
<dbReference type="EMBL" id="CAFBLR010000272">
    <property type="protein sequence ID" value="CAB4886093.1"/>
    <property type="molecule type" value="Genomic_DNA"/>
</dbReference>
<keyword evidence="8" id="KW-0256">Endoplasmic reticulum</keyword>
<evidence type="ECO:0000256" key="11">
    <source>
        <dbReference type="ARBA" id="ARBA00023136"/>
    </source>
</evidence>
<dbReference type="InterPro" id="IPR001173">
    <property type="entry name" value="Glyco_trans_2-like"/>
</dbReference>
<keyword evidence="11" id="KW-0472">Membrane</keyword>
<comment type="subcellular location">
    <subcellularLocation>
        <location evidence="1">Endoplasmic reticulum membrane</location>
        <topology evidence="1">Single-pass membrane protein</topology>
    </subcellularLocation>
</comment>
<comment type="similarity">
    <text evidence="3">Belongs to the glycosyltransferase 2 family.</text>
</comment>
<evidence type="ECO:0000256" key="2">
    <source>
        <dbReference type="ARBA" id="ARBA00004922"/>
    </source>
</evidence>
<dbReference type="PANTHER" id="PTHR10859">
    <property type="entry name" value="GLYCOSYL TRANSFERASE"/>
    <property type="match status" value="1"/>
</dbReference>
<evidence type="ECO:0000256" key="3">
    <source>
        <dbReference type="ARBA" id="ARBA00006739"/>
    </source>
</evidence>
<feature type="domain" description="Glycosyltransferase 2-like" evidence="13">
    <location>
        <begin position="20"/>
        <end position="167"/>
    </location>
</feature>
<evidence type="ECO:0000256" key="9">
    <source>
        <dbReference type="ARBA" id="ARBA00022968"/>
    </source>
</evidence>
<keyword evidence="7" id="KW-0812">Transmembrane</keyword>
<evidence type="ECO:0000313" key="16">
    <source>
        <dbReference type="EMBL" id="CAB5055327.1"/>
    </source>
</evidence>
<gene>
    <name evidence="14" type="ORF">UFOPK2806_01281</name>
    <name evidence="15" type="ORF">UFOPK3417_01966</name>
    <name evidence="16" type="ORF">UFOPK4306_00406</name>
</gene>
<dbReference type="GO" id="GO:0005789">
    <property type="term" value="C:endoplasmic reticulum membrane"/>
    <property type="evidence" value="ECO:0007669"/>
    <property type="project" value="UniProtKB-SubCell"/>
</dbReference>
<dbReference type="AlphaFoldDB" id="A0A6J6U6I7"/>
<keyword evidence="5" id="KW-0328">Glycosyltransferase</keyword>
<accession>A0A6J6U6I7</accession>
<evidence type="ECO:0000256" key="10">
    <source>
        <dbReference type="ARBA" id="ARBA00022989"/>
    </source>
</evidence>
<keyword evidence="6" id="KW-0808">Transferase</keyword>
<name>A0A6J6U6I7_9ZZZZ</name>
<dbReference type="EMBL" id="CAEZYY010000015">
    <property type="protein sequence ID" value="CAB4755441.1"/>
    <property type="molecule type" value="Genomic_DNA"/>
</dbReference>
<sequence length="253" mass="28949">MNPEPSNNPRSDARTASVDVVIPVYNEQVVLESSVNTLRDFLIANCPYRWRILIANNASKDRTLKIAQRLAETYPGEVDVVHLDQKGRGRALKKAWSASTADVMAYMDVDLSTNLDHFMTLVTPIVEGRYHLATGSRLMPGARVKRQPKREIISRCYNLIVRAMFPSRKFFDAQCGFKAIDAAVRTELLPHIVDNAWFFDTELLLRAEQRGWRVWEIPVEWVEDLDTRVKIVDTAIEDLKGLARVRVTRLKAR</sequence>
<dbReference type="InterPro" id="IPR029044">
    <property type="entry name" value="Nucleotide-diphossugar_trans"/>
</dbReference>
<dbReference type="Gene3D" id="3.90.550.10">
    <property type="entry name" value="Spore Coat Polysaccharide Biosynthesis Protein SpsA, Chain A"/>
    <property type="match status" value="1"/>
</dbReference>
<dbReference type="Pfam" id="PF00535">
    <property type="entry name" value="Glycos_transf_2"/>
    <property type="match status" value="1"/>
</dbReference>
<comment type="pathway">
    <text evidence="2">Protein modification; protein glycosylation.</text>
</comment>
<dbReference type="EC" id="2.4.1.117" evidence="4"/>
<proteinExistence type="inferred from homology"/>
<keyword evidence="9" id="KW-0735">Signal-anchor</keyword>
<organism evidence="14">
    <name type="scientific">freshwater metagenome</name>
    <dbReference type="NCBI Taxonomy" id="449393"/>
    <lineage>
        <taxon>unclassified sequences</taxon>
        <taxon>metagenomes</taxon>
        <taxon>ecological metagenomes</taxon>
    </lineage>
</organism>
<reference evidence="14" key="1">
    <citation type="submission" date="2020-05" db="EMBL/GenBank/DDBJ databases">
        <authorList>
            <person name="Chiriac C."/>
            <person name="Salcher M."/>
            <person name="Ghai R."/>
            <person name="Kavagutti S V."/>
        </authorList>
    </citation>
    <scope>NUCLEOTIDE SEQUENCE</scope>
</reference>
<dbReference type="GO" id="GO:0004581">
    <property type="term" value="F:dolichyl-phosphate beta-glucosyltransferase activity"/>
    <property type="evidence" value="ECO:0007669"/>
    <property type="project" value="UniProtKB-EC"/>
</dbReference>
<keyword evidence="10" id="KW-1133">Transmembrane helix</keyword>
<comment type="catalytic activity">
    <reaction evidence="12">
        <text>a di-trans,poly-cis-dolichyl phosphate + UDP-alpha-D-glucose = a di-trans,poly-cis-dolichyl beta-D-glucosyl phosphate + UDP</text>
        <dbReference type="Rhea" id="RHEA:15401"/>
        <dbReference type="Rhea" id="RHEA-COMP:19498"/>
        <dbReference type="Rhea" id="RHEA-COMP:19502"/>
        <dbReference type="ChEBI" id="CHEBI:57525"/>
        <dbReference type="ChEBI" id="CHEBI:57683"/>
        <dbReference type="ChEBI" id="CHEBI:58223"/>
        <dbReference type="ChEBI" id="CHEBI:58885"/>
        <dbReference type="EC" id="2.4.1.117"/>
    </reaction>
    <physiologicalReaction direction="left-to-right" evidence="12">
        <dbReference type="Rhea" id="RHEA:15402"/>
    </physiologicalReaction>
</comment>
<dbReference type="PANTHER" id="PTHR10859:SF91">
    <property type="entry name" value="DOLICHYL-PHOSPHATE BETA-GLUCOSYLTRANSFERASE"/>
    <property type="match status" value="1"/>
</dbReference>
<protein>
    <recommendedName>
        <fullName evidence="4">dolichyl-phosphate beta-glucosyltransferase</fullName>
        <ecNumber evidence="4">2.4.1.117</ecNumber>
    </recommendedName>
</protein>
<dbReference type="SUPFAM" id="SSF53448">
    <property type="entry name" value="Nucleotide-diphospho-sugar transferases"/>
    <property type="match status" value="1"/>
</dbReference>
<dbReference type="EMBL" id="CAFBQP010000011">
    <property type="protein sequence ID" value="CAB5055327.1"/>
    <property type="molecule type" value="Genomic_DNA"/>
</dbReference>
<evidence type="ECO:0000259" key="13">
    <source>
        <dbReference type="Pfam" id="PF00535"/>
    </source>
</evidence>
<evidence type="ECO:0000256" key="1">
    <source>
        <dbReference type="ARBA" id="ARBA00004389"/>
    </source>
</evidence>